<protein>
    <submittedName>
        <fullName evidence="1">Uncharacterized protein</fullName>
    </submittedName>
</protein>
<evidence type="ECO:0000313" key="1">
    <source>
        <dbReference type="EMBL" id="VVP60958.1"/>
    </source>
</evidence>
<reference evidence="1 2" key="1">
    <citation type="submission" date="2019-09" db="EMBL/GenBank/DDBJ databases">
        <authorList>
            <person name="Chandra G."/>
            <person name="Truman W A."/>
        </authorList>
    </citation>
    <scope>NUCLEOTIDE SEQUENCE [LARGE SCALE GENOMIC DNA]</scope>
    <source>
        <strain evidence="1">PS880</strain>
    </source>
</reference>
<sequence length="64" mass="7157">MLQKGLLLGITLYLKLTETSGISRLSGKTMLKMFTTYKGLWTRCVLAALAQKTLQSMRMAQETS</sequence>
<gene>
    <name evidence="1" type="ORF">PS880_06231</name>
</gene>
<organism evidence="1 2">
    <name type="scientific">Pseudomonas fluorescens</name>
    <dbReference type="NCBI Taxonomy" id="294"/>
    <lineage>
        <taxon>Bacteria</taxon>
        <taxon>Pseudomonadati</taxon>
        <taxon>Pseudomonadota</taxon>
        <taxon>Gammaproteobacteria</taxon>
        <taxon>Pseudomonadales</taxon>
        <taxon>Pseudomonadaceae</taxon>
        <taxon>Pseudomonas</taxon>
    </lineage>
</organism>
<accession>A0A5E7QHJ7</accession>
<name>A0A5E7QHJ7_PSEFL</name>
<dbReference type="Proteomes" id="UP000375525">
    <property type="component" value="Unassembled WGS sequence"/>
</dbReference>
<proteinExistence type="predicted"/>
<dbReference type="AlphaFoldDB" id="A0A5E7QHJ7"/>
<dbReference type="EMBL" id="CABVIH010000062">
    <property type="protein sequence ID" value="VVP60958.1"/>
    <property type="molecule type" value="Genomic_DNA"/>
</dbReference>
<evidence type="ECO:0000313" key="2">
    <source>
        <dbReference type="Proteomes" id="UP000375525"/>
    </source>
</evidence>